<protein>
    <recommendedName>
        <fullName evidence="1">Flavodoxin domain-containing protein</fullName>
    </recommendedName>
</protein>
<gene>
    <name evidence="2" type="ORF">SDC9_58595</name>
</gene>
<dbReference type="PANTHER" id="PTHR38030:SF2">
    <property type="entry name" value="PROTOPORPHYRINOGEN IX DEHYDROGENASE [QUINONE]"/>
    <property type="match status" value="1"/>
</dbReference>
<dbReference type="SUPFAM" id="SSF52218">
    <property type="entry name" value="Flavoproteins"/>
    <property type="match status" value="1"/>
</dbReference>
<dbReference type="GO" id="GO:0010181">
    <property type="term" value="F:FMN binding"/>
    <property type="evidence" value="ECO:0007669"/>
    <property type="project" value="TreeGrafter"/>
</dbReference>
<sequence length="159" mass="17544">MSTLIAYASKYGFTENCAKELASKLDGRVDVVNLGVKRPGLEAYDTVIIGGSVYAGKIRKPVRRFCAQNLDRLTKKRLGLFICGLAEGADADRQLQTVFPKELLAAAAATGFFGGECSFEKMNFFEKTVMKKFMGSADNILRISEERVTRFAEQLNIKA</sequence>
<dbReference type="EMBL" id="VSSQ01001943">
    <property type="protein sequence ID" value="MPM12243.1"/>
    <property type="molecule type" value="Genomic_DNA"/>
</dbReference>
<dbReference type="PANTHER" id="PTHR38030">
    <property type="entry name" value="PROTOPORPHYRINOGEN IX DEHYDROGENASE [MENAQUINONE]"/>
    <property type="match status" value="1"/>
</dbReference>
<dbReference type="Gene3D" id="3.40.50.360">
    <property type="match status" value="1"/>
</dbReference>
<feature type="domain" description="Flavodoxin" evidence="1">
    <location>
        <begin position="4"/>
        <end position="135"/>
    </location>
</feature>
<evidence type="ECO:0000259" key="1">
    <source>
        <dbReference type="Pfam" id="PF12724"/>
    </source>
</evidence>
<dbReference type="InterPro" id="IPR052200">
    <property type="entry name" value="Protoporphyrinogen_IX_DH"/>
</dbReference>
<dbReference type="Pfam" id="PF12724">
    <property type="entry name" value="Flavodoxin_5"/>
    <property type="match status" value="1"/>
</dbReference>
<organism evidence="2">
    <name type="scientific">bioreactor metagenome</name>
    <dbReference type="NCBI Taxonomy" id="1076179"/>
    <lineage>
        <taxon>unclassified sequences</taxon>
        <taxon>metagenomes</taxon>
        <taxon>ecological metagenomes</taxon>
    </lineage>
</organism>
<reference evidence="2" key="1">
    <citation type="submission" date="2019-08" db="EMBL/GenBank/DDBJ databases">
        <authorList>
            <person name="Kucharzyk K."/>
            <person name="Murdoch R.W."/>
            <person name="Higgins S."/>
            <person name="Loffler F."/>
        </authorList>
    </citation>
    <scope>NUCLEOTIDE SEQUENCE</scope>
</reference>
<name>A0A644XDI1_9ZZZZ</name>
<comment type="caution">
    <text evidence="2">The sequence shown here is derived from an EMBL/GenBank/DDBJ whole genome shotgun (WGS) entry which is preliminary data.</text>
</comment>
<evidence type="ECO:0000313" key="2">
    <source>
        <dbReference type="EMBL" id="MPM12243.1"/>
    </source>
</evidence>
<accession>A0A644XDI1</accession>
<dbReference type="InterPro" id="IPR026816">
    <property type="entry name" value="Flavodoxin_dom"/>
</dbReference>
<dbReference type="InterPro" id="IPR029039">
    <property type="entry name" value="Flavoprotein-like_sf"/>
</dbReference>
<dbReference type="GO" id="GO:0006783">
    <property type="term" value="P:heme biosynthetic process"/>
    <property type="evidence" value="ECO:0007669"/>
    <property type="project" value="TreeGrafter"/>
</dbReference>
<proteinExistence type="predicted"/>
<dbReference type="AlphaFoldDB" id="A0A644XDI1"/>
<dbReference type="GO" id="GO:0070819">
    <property type="term" value="F:menaquinone-dependent protoporphyrinogen oxidase activity"/>
    <property type="evidence" value="ECO:0007669"/>
    <property type="project" value="TreeGrafter"/>
</dbReference>